<evidence type="ECO:0000259" key="11">
    <source>
        <dbReference type="PROSITE" id="PS51914"/>
    </source>
</evidence>
<dbReference type="InterPro" id="IPR009011">
    <property type="entry name" value="Man6P_isomerase_rcpt-bd_dom_sf"/>
</dbReference>
<evidence type="ECO:0000256" key="7">
    <source>
        <dbReference type="ARBA" id="ARBA00023157"/>
    </source>
</evidence>
<keyword evidence="5 9" id="KW-1133">Transmembrane helix</keyword>
<dbReference type="PANTHER" id="PTHR15071:SF0">
    <property type="entry name" value="MANNOSE 6-PHOSPHATE RECEPTOR-LIKE PROTEIN 1"/>
    <property type="match status" value="1"/>
</dbReference>
<feature type="signal peptide" evidence="10">
    <location>
        <begin position="1"/>
        <end position="24"/>
    </location>
</feature>
<keyword evidence="13" id="KW-1185">Reference proteome</keyword>
<gene>
    <name evidence="12" type="ORF">EX30DRAFT_393004</name>
</gene>
<feature type="transmembrane region" description="Helical" evidence="9">
    <location>
        <begin position="198"/>
        <end position="217"/>
    </location>
</feature>
<comment type="subcellular location">
    <subcellularLocation>
        <location evidence="1">Endomembrane system</location>
    </subcellularLocation>
</comment>
<keyword evidence="2" id="KW-0813">Transport</keyword>
<dbReference type="GO" id="GO:0010008">
    <property type="term" value="C:endosome membrane"/>
    <property type="evidence" value="ECO:0007669"/>
    <property type="project" value="UniProtKB-SubCell"/>
</dbReference>
<evidence type="ECO:0000256" key="10">
    <source>
        <dbReference type="SAM" id="SignalP"/>
    </source>
</evidence>
<dbReference type="STRING" id="341454.A0A4S2N8V3"/>
<dbReference type="AlphaFoldDB" id="A0A4S2N8V3"/>
<dbReference type="InterPro" id="IPR044865">
    <property type="entry name" value="MRH_dom"/>
</dbReference>
<sequence length="320" mass="35508">MRLTTPRLAILFSAFSFFVSAVIASYTETPPPDNSHDDPECTVTSPFSESFFDLRPLRRLPDRDPPHHDWVVKGQDYGANFTINICGPVLSDIEIEDLGEKGQNVSAFFEKDGEQFSIGSVSTAPRFRGRKLILAYDNGSPCPHAPKLRRSSLFSLMCDHEAYSKPSVAFVGQFNDCAYFFEIRTSTACAKIKPAETVAPVAVFGIIMAVAAVAYCLGGCFYQRTVMHARGWQQIPHFAAWSGVLGFFWSMIQSAYLFIVSSIPLPSSLKRHRRSSSTGFGARTVGGQRIFGGSFGGRHRSDSMEAENRLIDELDDEWDD</sequence>
<dbReference type="EMBL" id="ML220112">
    <property type="protein sequence ID" value="TGZ85676.1"/>
    <property type="molecule type" value="Genomic_DNA"/>
</dbReference>
<dbReference type="InParanoid" id="A0A4S2N8V3"/>
<evidence type="ECO:0000256" key="2">
    <source>
        <dbReference type="ARBA" id="ARBA00022448"/>
    </source>
</evidence>
<evidence type="ECO:0000256" key="9">
    <source>
        <dbReference type="SAM" id="Phobius"/>
    </source>
</evidence>
<proteinExistence type="predicted"/>
<accession>A0A4S2N8V3</accession>
<keyword evidence="8" id="KW-0325">Glycoprotein</keyword>
<feature type="chain" id="PRO_5020461915" evidence="10">
    <location>
        <begin position="25"/>
        <end position="320"/>
    </location>
</feature>
<dbReference type="PANTHER" id="PTHR15071">
    <property type="entry name" value="MANNOSE-6-PHOSPHATE RECEPTOR FAMILY MEMBER"/>
    <property type="match status" value="1"/>
</dbReference>
<keyword evidence="3 9" id="KW-0812">Transmembrane</keyword>
<evidence type="ECO:0000256" key="4">
    <source>
        <dbReference type="ARBA" id="ARBA00022729"/>
    </source>
</evidence>
<dbReference type="GO" id="GO:0000139">
    <property type="term" value="C:Golgi membrane"/>
    <property type="evidence" value="ECO:0007669"/>
    <property type="project" value="UniProtKB-SubCell"/>
</dbReference>
<evidence type="ECO:0000256" key="5">
    <source>
        <dbReference type="ARBA" id="ARBA00022989"/>
    </source>
</evidence>
<keyword evidence="7" id="KW-1015">Disulfide bond</keyword>
<dbReference type="SUPFAM" id="SSF50911">
    <property type="entry name" value="Mannose 6-phosphate receptor domain"/>
    <property type="match status" value="1"/>
</dbReference>
<organism evidence="12 13">
    <name type="scientific">Ascodesmis nigricans</name>
    <dbReference type="NCBI Taxonomy" id="341454"/>
    <lineage>
        <taxon>Eukaryota</taxon>
        <taxon>Fungi</taxon>
        <taxon>Dikarya</taxon>
        <taxon>Ascomycota</taxon>
        <taxon>Pezizomycotina</taxon>
        <taxon>Pezizomycetes</taxon>
        <taxon>Pezizales</taxon>
        <taxon>Ascodesmidaceae</taxon>
        <taxon>Ascodesmis</taxon>
    </lineage>
</organism>
<evidence type="ECO:0000256" key="6">
    <source>
        <dbReference type="ARBA" id="ARBA00023136"/>
    </source>
</evidence>
<dbReference type="PROSITE" id="PS51914">
    <property type="entry name" value="MRH"/>
    <property type="match status" value="1"/>
</dbReference>
<dbReference type="GO" id="GO:0005770">
    <property type="term" value="C:late endosome"/>
    <property type="evidence" value="ECO:0007669"/>
    <property type="project" value="TreeGrafter"/>
</dbReference>
<dbReference type="SMART" id="SM01404">
    <property type="entry name" value="CIMR"/>
    <property type="match status" value="1"/>
</dbReference>
<dbReference type="FunCoup" id="A0A4S2N8V3">
    <property type="interactions" value="206"/>
</dbReference>
<dbReference type="GO" id="GO:0007034">
    <property type="term" value="P:vacuolar transport"/>
    <property type="evidence" value="ECO:0007669"/>
    <property type="project" value="TreeGrafter"/>
</dbReference>
<keyword evidence="6 9" id="KW-0472">Membrane</keyword>
<evidence type="ECO:0000256" key="8">
    <source>
        <dbReference type="ARBA" id="ARBA00023180"/>
    </source>
</evidence>
<reference evidence="12 13" key="1">
    <citation type="submission" date="2019-04" db="EMBL/GenBank/DDBJ databases">
        <title>Comparative genomics and transcriptomics to analyze fruiting body development in filamentous ascomycetes.</title>
        <authorList>
            <consortium name="DOE Joint Genome Institute"/>
            <person name="Lutkenhaus R."/>
            <person name="Traeger S."/>
            <person name="Breuer J."/>
            <person name="Kuo A."/>
            <person name="Lipzen A."/>
            <person name="Pangilinan J."/>
            <person name="Dilworth D."/>
            <person name="Sandor L."/>
            <person name="Poggeler S."/>
            <person name="Barry K."/>
            <person name="Grigoriev I.V."/>
            <person name="Nowrousian M."/>
        </authorList>
    </citation>
    <scope>NUCLEOTIDE SEQUENCE [LARGE SCALE GENOMIC DNA]</scope>
    <source>
        <strain evidence="12 13">CBS 389.68</strain>
    </source>
</reference>
<dbReference type="Gene3D" id="2.70.130.10">
    <property type="entry name" value="Mannose-6-phosphate receptor binding domain"/>
    <property type="match status" value="1"/>
</dbReference>
<feature type="domain" description="MRH" evidence="11">
    <location>
        <begin position="39"/>
        <end position="191"/>
    </location>
</feature>
<evidence type="ECO:0000256" key="3">
    <source>
        <dbReference type="ARBA" id="ARBA00022692"/>
    </source>
</evidence>
<evidence type="ECO:0000313" key="12">
    <source>
        <dbReference type="EMBL" id="TGZ85676.1"/>
    </source>
</evidence>
<dbReference type="Pfam" id="PF02157">
    <property type="entry name" value="Man-6-P_recep"/>
    <property type="match status" value="1"/>
</dbReference>
<dbReference type="Proteomes" id="UP000298138">
    <property type="component" value="Unassembled WGS sequence"/>
</dbReference>
<name>A0A4S2N8V3_9PEZI</name>
<dbReference type="OrthoDB" id="4504960at2759"/>
<protein>
    <submittedName>
        <fullName evidence="12">Mannose 6-phosphate receptor domain-containing protein</fullName>
    </submittedName>
</protein>
<evidence type="ECO:0000256" key="1">
    <source>
        <dbReference type="ARBA" id="ARBA00004308"/>
    </source>
</evidence>
<keyword evidence="4 10" id="KW-0732">Signal</keyword>
<evidence type="ECO:0000313" key="13">
    <source>
        <dbReference type="Proteomes" id="UP000298138"/>
    </source>
</evidence>
<feature type="transmembrane region" description="Helical" evidence="9">
    <location>
        <begin position="238"/>
        <end position="259"/>
    </location>
</feature>
<keyword evidence="12" id="KW-0675">Receptor</keyword>
<dbReference type="InterPro" id="IPR028927">
    <property type="entry name" value="Man-6-P_rcpt"/>
</dbReference>